<dbReference type="PANTHER" id="PTHR18863">
    <property type="entry name" value="TSEC-2-RELATED"/>
    <property type="match status" value="1"/>
</dbReference>
<feature type="coiled-coil region" evidence="1">
    <location>
        <begin position="488"/>
        <end position="588"/>
    </location>
</feature>
<evidence type="ECO:0000256" key="1">
    <source>
        <dbReference type="SAM" id="Coils"/>
    </source>
</evidence>
<organism evidence="3 4">
    <name type="scientific">Strigamia maritima</name>
    <name type="common">European centipede</name>
    <name type="synonym">Geophilus maritimus</name>
    <dbReference type="NCBI Taxonomy" id="126957"/>
    <lineage>
        <taxon>Eukaryota</taxon>
        <taxon>Metazoa</taxon>
        <taxon>Ecdysozoa</taxon>
        <taxon>Arthropoda</taxon>
        <taxon>Myriapoda</taxon>
        <taxon>Chilopoda</taxon>
        <taxon>Pleurostigmophora</taxon>
        <taxon>Geophilomorpha</taxon>
        <taxon>Linotaeniidae</taxon>
        <taxon>Strigamia</taxon>
    </lineage>
</organism>
<dbReference type="InterPro" id="IPR039139">
    <property type="entry name" value="CCDC170-like"/>
</dbReference>
<evidence type="ECO:0000313" key="3">
    <source>
        <dbReference type="EnsemblMetazoa" id="SMAR000955-PA"/>
    </source>
</evidence>
<feature type="coiled-coil region" evidence="1">
    <location>
        <begin position="295"/>
        <end position="350"/>
    </location>
</feature>
<sequence>MAAKDTDGFKESEGLPPALAWTAPKSRSTFEYQDSDEIKSLSESGHKAVAVTPNTSSHTWNENPKKSDIWPNNRFYSEIRRFSEERYVNFIATNQESNFMNSTSISDIRGELAAMKIKCERLHSELKESQSQATVKEARLIYIQDEAGRFREDSARQSARVQTLQRQLMECEEELASVRRNLRAQELAVHSLTHDKEMMQSRVDDLEDRLRNHLLTREQAEQRAIQATKQLKDIILRIAGFVCGESADDVPDADTIIAKVNDLVKSNAHLRAKVVAMSGALSSRENEVHVNEHALAQLLSELESERKQAQSLQVENRKIQKQNEELEVEIDQLRTSLNDTKERLISLQKAETMEKIAKQELLILRETMATLLTTNADDHDIKDAVKKLLDMEKKNKEDARVLREQWSAAVSEANQERDARLRLDNILFGNKSQISQLQSDLANQKRNCDVLSDDRDLYEHIIRQIYHKLWRGERKPWPEKAQLKFFIISRLEEMLEEMDEVTNDMETTKIREKSLQDDLNRKLRIDDTLNKERDEAKDEAHALQLQASQLTRRLHDSMQEVQQKQIKEDALQQEIKQLHKKISILEKSANKRLWSSISYPSRQGKPRPGSAFALSMTGEQKMRSQVVRMLGLDVGTEPATDENILRRLNNLVDAQRVAINKKSVIPSNSGDEQFHEECVGRSLLRATHKH</sequence>
<proteinExistence type="predicted"/>
<dbReference type="SUPFAM" id="SSF57997">
    <property type="entry name" value="Tropomyosin"/>
    <property type="match status" value="1"/>
</dbReference>
<dbReference type="EMBL" id="AFFK01014481">
    <property type="status" value="NOT_ANNOTATED_CDS"/>
    <property type="molecule type" value="Genomic_DNA"/>
</dbReference>
<feature type="coiled-coil region" evidence="1">
    <location>
        <begin position="112"/>
        <end position="237"/>
    </location>
</feature>
<dbReference type="Proteomes" id="UP000014500">
    <property type="component" value="Unassembled WGS sequence"/>
</dbReference>
<keyword evidence="1" id="KW-0175">Coiled coil</keyword>
<dbReference type="PhylomeDB" id="T1IJ96"/>
<dbReference type="AlphaFoldDB" id="T1IJ96"/>
<accession>T1IJ96</accession>
<dbReference type="STRING" id="126957.T1IJ96"/>
<reference evidence="4" key="1">
    <citation type="submission" date="2011-05" db="EMBL/GenBank/DDBJ databases">
        <authorList>
            <person name="Richards S.R."/>
            <person name="Qu J."/>
            <person name="Jiang H."/>
            <person name="Jhangiani S.N."/>
            <person name="Agravi P."/>
            <person name="Goodspeed R."/>
            <person name="Gross S."/>
            <person name="Mandapat C."/>
            <person name="Jackson L."/>
            <person name="Mathew T."/>
            <person name="Pu L."/>
            <person name="Thornton R."/>
            <person name="Saada N."/>
            <person name="Wilczek-Boney K.B."/>
            <person name="Lee S."/>
            <person name="Kovar C."/>
            <person name="Wu Y."/>
            <person name="Scherer S.E."/>
            <person name="Worley K.C."/>
            <person name="Muzny D.M."/>
            <person name="Gibbs R."/>
        </authorList>
    </citation>
    <scope>NUCLEOTIDE SEQUENCE</scope>
    <source>
        <strain evidence="4">Brora</strain>
    </source>
</reference>
<dbReference type="PANTHER" id="PTHR18863:SF6">
    <property type="entry name" value="COILED-COIL DOMAIN-CONTAINING PROTEIN 170"/>
    <property type="match status" value="1"/>
</dbReference>
<keyword evidence="4" id="KW-1185">Reference proteome</keyword>
<feature type="region of interest" description="Disordered" evidence="2">
    <location>
        <begin position="1"/>
        <end position="20"/>
    </location>
</feature>
<dbReference type="OMA" id="HNLQRKX"/>
<evidence type="ECO:0000256" key="2">
    <source>
        <dbReference type="SAM" id="MobiDB-lite"/>
    </source>
</evidence>
<name>T1IJ96_STRMM</name>
<feature type="compositionally biased region" description="Basic and acidic residues" evidence="2">
    <location>
        <begin position="1"/>
        <end position="13"/>
    </location>
</feature>
<reference evidence="3" key="2">
    <citation type="submission" date="2015-02" db="UniProtKB">
        <authorList>
            <consortium name="EnsemblMetazoa"/>
        </authorList>
    </citation>
    <scope>IDENTIFICATION</scope>
</reference>
<dbReference type="EnsemblMetazoa" id="SMAR000955-RA">
    <property type="protein sequence ID" value="SMAR000955-PA"/>
    <property type="gene ID" value="SMAR000955"/>
</dbReference>
<evidence type="ECO:0000313" key="4">
    <source>
        <dbReference type="Proteomes" id="UP000014500"/>
    </source>
</evidence>
<dbReference type="HOGENOM" id="CLU_399199_0_0_1"/>
<protein>
    <submittedName>
        <fullName evidence="3">Uncharacterized protein</fullName>
    </submittedName>
</protein>